<evidence type="ECO:0000313" key="2">
    <source>
        <dbReference type="EMBL" id="QKX53033.1"/>
    </source>
</evidence>
<name>A0A7H8QIM8_TALRU</name>
<proteinExistence type="predicted"/>
<dbReference type="KEGG" id="trg:TRUGW13939_00104"/>
<evidence type="ECO:0000313" key="3">
    <source>
        <dbReference type="Proteomes" id="UP000509510"/>
    </source>
</evidence>
<evidence type="ECO:0000256" key="1">
    <source>
        <dbReference type="SAM" id="MobiDB-lite"/>
    </source>
</evidence>
<accession>A0A7H8QIM8</accession>
<organism evidence="2 3">
    <name type="scientific">Talaromyces rugulosus</name>
    <name type="common">Penicillium rugulosum</name>
    <dbReference type="NCBI Taxonomy" id="121627"/>
    <lineage>
        <taxon>Eukaryota</taxon>
        <taxon>Fungi</taxon>
        <taxon>Dikarya</taxon>
        <taxon>Ascomycota</taxon>
        <taxon>Pezizomycotina</taxon>
        <taxon>Eurotiomycetes</taxon>
        <taxon>Eurotiomycetidae</taxon>
        <taxon>Eurotiales</taxon>
        <taxon>Trichocomaceae</taxon>
        <taxon>Talaromyces</taxon>
        <taxon>Talaromyces sect. Islandici</taxon>
    </lineage>
</organism>
<keyword evidence="3" id="KW-1185">Reference proteome</keyword>
<sequence>MATSLPSSSCLTRHSLPVLLGACDEYTCAEMRYRRGNGGPGEREAAKGALGGGEGDVSRTTPISILEMKRTSIAQFGPASICIAPTAVPAHQPSVPVILLRPEMASIVDRSGFSAN</sequence>
<dbReference type="GeneID" id="55987621"/>
<dbReference type="EMBL" id="CP055898">
    <property type="protein sequence ID" value="QKX53033.1"/>
    <property type="molecule type" value="Genomic_DNA"/>
</dbReference>
<reference evidence="3" key="1">
    <citation type="submission" date="2020-06" db="EMBL/GenBank/DDBJ databases">
        <title>A chromosome-scale genome assembly of Talaromyces rugulosus W13939.</title>
        <authorList>
            <person name="Wang B."/>
            <person name="Guo L."/>
            <person name="Ye K."/>
            <person name="Wang L."/>
        </authorList>
    </citation>
    <scope>NUCLEOTIDE SEQUENCE [LARGE SCALE GENOMIC DNA]</scope>
    <source>
        <strain evidence="3">W13939</strain>
    </source>
</reference>
<gene>
    <name evidence="2" type="ORF">TRUGW13939_00104</name>
</gene>
<feature type="region of interest" description="Disordered" evidence="1">
    <location>
        <begin position="33"/>
        <end position="56"/>
    </location>
</feature>
<dbReference type="RefSeq" id="XP_035339212.1">
    <property type="nucleotide sequence ID" value="XM_035483319.1"/>
</dbReference>
<dbReference type="AlphaFoldDB" id="A0A7H8QIM8"/>
<dbReference type="Proteomes" id="UP000509510">
    <property type="component" value="Chromosome I"/>
</dbReference>
<protein>
    <submittedName>
        <fullName evidence="2">Uncharacterized protein</fullName>
    </submittedName>
</protein>